<dbReference type="Gene3D" id="3.40.50.2300">
    <property type="match status" value="1"/>
</dbReference>
<evidence type="ECO:0000256" key="2">
    <source>
        <dbReference type="PROSITE-ProRule" id="PRU00169"/>
    </source>
</evidence>
<dbReference type="PROSITE" id="PS50110">
    <property type="entry name" value="RESPONSE_REGULATORY"/>
    <property type="match status" value="1"/>
</dbReference>
<accession>A0A5M8I8G0</accession>
<dbReference type="EMBL" id="VMRG01000003">
    <property type="protein sequence ID" value="KAA6230484.1"/>
    <property type="molecule type" value="Genomic_DNA"/>
</dbReference>
<keyword evidence="4" id="KW-0614">Plasmid</keyword>
<feature type="modified residue" description="4-aspartylphosphate" evidence="2">
    <location>
        <position position="63"/>
    </location>
</feature>
<gene>
    <name evidence="4" type="ORF">FP507_10710</name>
</gene>
<name>A0A5M8I8G0_CHLPH</name>
<dbReference type="Pfam" id="PF00072">
    <property type="entry name" value="Response_reg"/>
    <property type="match status" value="1"/>
</dbReference>
<dbReference type="GO" id="GO:0000160">
    <property type="term" value="P:phosphorelay signal transduction system"/>
    <property type="evidence" value="ECO:0007669"/>
    <property type="project" value="InterPro"/>
</dbReference>
<dbReference type="InterPro" id="IPR050595">
    <property type="entry name" value="Bact_response_regulator"/>
</dbReference>
<evidence type="ECO:0000259" key="3">
    <source>
        <dbReference type="PROSITE" id="PS50110"/>
    </source>
</evidence>
<organism evidence="4">
    <name type="scientific">Chlorobium phaeovibrioides</name>
    <dbReference type="NCBI Taxonomy" id="1094"/>
    <lineage>
        <taxon>Bacteria</taxon>
        <taxon>Pseudomonadati</taxon>
        <taxon>Chlorobiota</taxon>
        <taxon>Chlorobiia</taxon>
        <taxon>Chlorobiales</taxon>
        <taxon>Chlorobiaceae</taxon>
        <taxon>Chlorobium/Pelodictyon group</taxon>
        <taxon>Chlorobium</taxon>
    </lineage>
</organism>
<geneLocation type="plasmid" evidence="4">
    <name>pl1</name>
</geneLocation>
<comment type="caution">
    <text evidence="4">The sequence shown here is derived from an EMBL/GenBank/DDBJ whole genome shotgun (WGS) entry which is preliminary data.</text>
</comment>
<dbReference type="InterPro" id="IPR011006">
    <property type="entry name" value="CheY-like_superfamily"/>
</dbReference>
<proteinExistence type="predicted"/>
<dbReference type="SUPFAM" id="SSF52172">
    <property type="entry name" value="CheY-like"/>
    <property type="match status" value="1"/>
</dbReference>
<dbReference type="CDD" id="cd00156">
    <property type="entry name" value="REC"/>
    <property type="match status" value="1"/>
</dbReference>
<dbReference type="PANTHER" id="PTHR44591:SF21">
    <property type="entry name" value="TWO-COMPONENT RESPONSE REGULATOR"/>
    <property type="match status" value="1"/>
</dbReference>
<dbReference type="Proteomes" id="UP000327458">
    <property type="component" value="Plasmid pl1"/>
</dbReference>
<dbReference type="InterPro" id="IPR001789">
    <property type="entry name" value="Sig_transdc_resp-reg_receiver"/>
</dbReference>
<dbReference type="AlphaFoldDB" id="A0A5M8I8G0"/>
<feature type="domain" description="Response regulatory" evidence="3">
    <location>
        <begin position="12"/>
        <end position="128"/>
    </location>
</feature>
<dbReference type="SMART" id="SM00448">
    <property type="entry name" value="REC"/>
    <property type="match status" value="1"/>
</dbReference>
<dbReference type="PANTHER" id="PTHR44591">
    <property type="entry name" value="STRESS RESPONSE REGULATOR PROTEIN 1"/>
    <property type="match status" value="1"/>
</dbReference>
<protein>
    <submittedName>
        <fullName evidence="4">Response regulator</fullName>
    </submittedName>
</protein>
<evidence type="ECO:0000313" key="4">
    <source>
        <dbReference type="EMBL" id="KAA6230484.1"/>
    </source>
</evidence>
<reference evidence="4" key="1">
    <citation type="submission" date="2019-07" db="EMBL/GenBank/DDBJ databases">
        <title>Draft genome Sequence of Chlorobium phaeovibrioides sp. strain PhvTcv-s14, from the Phylum Chlorobi.</title>
        <authorList>
            <person name="Babenko V."/>
            <person name="Boldyreva D."/>
            <person name="Kanygina A."/>
            <person name="Selezneva O."/>
            <person name="Akopiyan T."/>
            <person name="Lunina O."/>
        </authorList>
    </citation>
    <scope>NUCLEOTIDE SEQUENCE [LARGE SCALE GENOMIC DNA]</scope>
    <source>
        <strain evidence="4">GrTcv12</strain>
        <plasmid evidence="4">pl1</plasmid>
    </source>
</reference>
<sequence length="140" mass="15269">MTGNPMDCRKKTILVVDDEHDILAMVQRMLEREGYTVWTSDNAEKAILMADVHKAHLNLLLTDVQMPGMNGIEMSAVILSENPALLCIYMSGHIPESIAPMGALKEGVNFIRKPFGVGALTEMVNHALVTPGLPPPPPPQ</sequence>
<keyword evidence="1 2" id="KW-0597">Phosphoprotein</keyword>
<evidence type="ECO:0000256" key="1">
    <source>
        <dbReference type="ARBA" id="ARBA00022553"/>
    </source>
</evidence>